<evidence type="ECO:0000313" key="2">
    <source>
        <dbReference type="Proteomes" id="UP000092839"/>
    </source>
</evidence>
<protein>
    <recommendedName>
        <fullName evidence="3">NUDIX hydrolase</fullName>
    </recommendedName>
</protein>
<keyword evidence="2" id="KW-1185">Reference proteome</keyword>
<reference evidence="1 2" key="1">
    <citation type="submission" date="2016-07" db="EMBL/GenBank/DDBJ databases">
        <title>Complete genome sequence of Bradyrhizobium icense LMTR 13T, a potential inoculant strain isolated from lima bean (Phaseolus lunatus) in Peru.</title>
        <authorList>
            <person name="Ormeno-Orrillo E."/>
            <person name="Duran D."/>
            <person name="Rogel M.A."/>
            <person name="Rey L."/>
            <person name="Imperial J."/>
            <person name="Ruiz-Argueso T."/>
            <person name="Martinez-Romero E."/>
        </authorList>
    </citation>
    <scope>NUCLEOTIDE SEQUENCE [LARGE SCALE GENOMIC DNA]</scope>
    <source>
        <strain evidence="1 2">LMTR 13</strain>
    </source>
</reference>
<dbReference type="AlphaFoldDB" id="A0A1B1UMG8"/>
<dbReference type="EMBL" id="CP016428">
    <property type="protein sequence ID" value="ANW03923.1"/>
    <property type="molecule type" value="Genomic_DNA"/>
</dbReference>
<dbReference type="STRING" id="1274631.LMTR13_31055"/>
<evidence type="ECO:0000313" key="1">
    <source>
        <dbReference type="EMBL" id="ANW03923.1"/>
    </source>
</evidence>
<name>A0A1B1UMG8_9BRAD</name>
<evidence type="ECO:0008006" key="3">
    <source>
        <dbReference type="Google" id="ProtNLM"/>
    </source>
</evidence>
<dbReference type="OrthoDB" id="9806849at2"/>
<accession>A0A1B1UMG8</accession>
<dbReference type="InterPro" id="IPR015797">
    <property type="entry name" value="NUDIX_hydrolase-like_dom_sf"/>
</dbReference>
<sequence>MSGTRPPAIHRVSTLDLVVEAWAWPFAEARRAAIDAHFAEKQRERPQLWNGRVLLGRKPVFSGDRFSAGYFETDFASFLAWRDWGFPDASVFNGFGMGALLCADGAFVLGEMGQHTANAGRIYFPSGTPDLDDIRDGAVDISGSVTREVEEETGLAPGEYQSEPHWHCVYTGPALAMIRILRVDMAGEVLRERIERNLASQHQPELSAIHLVRSARDLSSAMPRFVTAFIEAQLASKP</sequence>
<dbReference type="RefSeq" id="WP_065731087.1">
    <property type="nucleotide sequence ID" value="NZ_CP016428.1"/>
</dbReference>
<gene>
    <name evidence="1" type="ORF">LMTR13_31055</name>
</gene>
<dbReference type="SUPFAM" id="SSF55811">
    <property type="entry name" value="Nudix"/>
    <property type="match status" value="1"/>
</dbReference>
<organism evidence="1 2">
    <name type="scientific">Bradyrhizobium icense</name>
    <dbReference type="NCBI Taxonomy" id="1274631"/>
    <lineage>
        <taxon>Bacteria</taxon>
        <taxon>Pseudomonadati</taxon>
        <taxon>Pseudomonadota</taxon>
        <taxon>Alphaproteobacteria</taxon>
        <taxon>Hyphomicrobiales</taxon>
        <taxon>Nitrobacteraceae</taxon>
        <taxon>Bradyrhizobium</taxon>
    </lineage>
</organism>
<dbReference type="Proteomes" id="UP000092839">
    <property type="component" value="Chromosome"/>
</dbReference>
<proteinExistence type="predicted"/>
<dbReference type="KEGG" id="bic:LMTR13_31055"/>